<dbReference type="PANTHER" id="PTHR43537:SF44">
    <property type="entry name" value="GNTR FAMILY REGULATORY PROTEIN"/>
    <property type="match status" value="1"/>
</dbReference>
<dbReference type="EMBL" id="CP002000">
    <property type="protein sequence ID" value="ADJ46554.1"/>
    <property type="molecule type" value="Genomic_DNA"/>
</dbReference>
<dbReference type="InterPro" id="IPR011711">
    <property type="entry name" value="GntR_C"/>
</dbReference>
<evidence type="ECO:0000259" key="4">
    <source>
        <dbReference type="PROSITE" id="PS50949"/>
    </source>
</evidence>
<keyword evidence="3" id="KW-0804">Transcription</keyword>
<reference evidence="5 6" key="1">
    <citation type="journal article" date="2010" name="Cell Res.">
        <title>Complete genome sequence of the rifamycin SV-producing Amycolatopsis mediterranei U32 revealed its genetic characteristics in phylogeny and metabolism.</title>
        <authorList>
            <person name="Zhao W."/>
            <person name="Zhong Y."/>
            <person name="Yuan H."/>
            <person name="Wang J."/>
            <person name="Zheng H."/>
            <person name="Wang Y."/>
            <person name="Cen X."/>
            <person name="Xu F."/>
            <person name="Bai J."/>
            <person name="Han X."/>
            <person name="Lu G."/>
            <person name="Zhu Y."/>
            <person name="Shao Z."/>
            <person name="Yan H."/>
            <person name="Li C."/>
            <person name="Peng N."/>
            <person name="Zhang Z."/>
            <person name="Zhang Y."/>
            <person name="Lin W."/>
            <person name="Fan Y."/>
            <person name="Qin Z."/>
            <person name="Hu Y."/>
            <person name="Zhu B."/>
            <person name="Wang S."/>
            <person name="Ding X."/>
            <person name="Zhao G.P."/>
        </authorList>
    </citation>
    <scope>NUCLEOTIDE SEQUENCE [LARGE SCALE GENOMIC DNA]</scope>
    <source>
        <strain evidence="6">U-32</strain>
    </source>
</reference>
<dbReference type="RefSeq" id="WP_013226620.1">
    <property type="nucleotide sequence ID" value="NC_014318.1"/>
</dbReference>
<accession>A0A0H3DAI6</accession>
<proteinExistence type="predicted"/>
<dbReference type="PANTHER" id="PTHR43537">
    <property type="entry name" value="TRANSCRIPTIONAL REGULATOR, GNTR FAMILY"/>
    <property type="match status" value="1"/>
</dbReference>
<dbReference type="GO" id="GO:0003677">
    <property type="term" value="F:DNA binding"/>
    <property type="evidence" value="ECO:0007669"/>
    <property type="project" value="UniProtKB-KW"/>
</dbReference>
<dbReference type="PRINTS" id="PR00035">
    <property type="entry name" value="HTHGNTR"/>
</dbReference>
<dbReference type="SMART" id="SM00345">
    <property type="entry name" value="HTH_GNTR"/>
    <property type="match status" value="1"/>
</dbReference>
<dbReference type="OrthoDB" id="4164516at2"/>
<evidence type="ECO:0000256" key="1">
    <source>
        <dbReference type="ARBA" id="ARBA00023015"/>
    </source>
</evidence>
<dbReference type="InterPro" id="IPR000524">
    <property type="entry name" value="Tscrpt_reg_HTH_GntR"/>
</dbReference>
<sequence>MSALAFPAPDVPHHRGRRADAVVDHLIELIVSGVVPPGSSLPVESALCEAFGVSRTVVREAIKSLEAKGLLKVRQGVGTLVSAQESWNLLDPALLTAIVRHDERYDILDQLVDVRTSLESSMAREAARKATPADIAELRDLMAQLDAAVGEPDLLDDIDVTFHERIMLVSGNRLGRAIVHTVHAEARRSPRYVGHSALKHRRQSNRQHRAVLEAIAAGDPDAAASLMAEHIATSWQRRRPAGPHRPAG</sequence>
<evidence type="ECO:0000313" key="5">
    <source>
        <dbReference type="EMBL" id="ADJ46554.1"/>
    </source>
</evidence>
<keyword evidence="1" id="KW-0805">Transcription regulation</keyword>
<dbReference type="InterPro" id="IPR036388">
    <property type="entry name" value="WH-like_DNA-bd_sf"/>
</dbReference>
<dbReference type="Proteomes" id="UP000000328">
    <property type="component" value="Chromosome"/>
</dbReference>
<dbReference type="HOGENOM" id="CLU_017584_9_3_11"/>
<dbReference type="GO" id="GO:0003700">
    <property type="term" value="F:DNA-binding transcription factor activity"/>
    <property type="evidence" value="ECO:0007669"/>
    <property type="project" value="InterPro"/>
</dbReference>
<dbReference type="SUPFAM" id="SSF46785">
    <property type="entry name" value="Winged helix' DNA-binding domain"/>
    <property type="match status" value="1"/>
</dbReference>
<dbReference type="InterPro" id="IPR036390">
    <property type="entry name" value="WH_DNA-bd_sf"/>
</dbReference>
<dbReference type="SUPFAM" id="SSF48008">
    <property type="entry name" value="GntR ligand-binding domain-like"/>
    <property type="match status" value="1"/>
</dbReference>
<dbReference type="Gene3D" id="1.10.10.10">
    <property type="entry name" value="Winged helix-like DNA-binding domain superfamily/Winged helix DNA-binding domain"/>
    <property type="match status" value="1"/>
</dbReference>
<organism evidence="5 6">
    <name type="scientific">Amycolatopsis mediterranei (strain U-32)</name>
    <dbReference type="NCBI Taxonomy" id="749927"/>
    <lineage>
        <taxon>Bacteria</taxon>
        <taxon>Bacillati</taxon>
        <taxon>Actinomycetota</taxon>
        <taxon>Actinomycetes</taxon>
        <taxon>Pseudonocardiales</taxon>
        <taxon>Pseudonocardiaceae</taxon>
        <taxon>Amycolatopsis</taxon>
    </lineage>
</organism>
<dbReference type="GeneID" id="92872503"/>
<dbReference type="CDD" id="cd07377">
    <property type="entry name" value="WHTH_GntR"/>
    <property type="match status" value="1"/>
</dbReference>
<dbReference type="KEGG" id="amd:AMED_4788"/>
<evidence type="ECO:0000313" key="6">
    <source>
        <dbReference type="Proteomes" id="UP000000328"/>
    </source>
</evidence>
<gene>
    <name evidence="5" type="ordered locus">AMED_4788</name>
</gene>
<name>A0A0H3DAI6_AMYMU</name>
<evidence type="ECO:0000256" key="3">
    <source>
        <dbReference type="ARBA" id="ARBA00023163"/>
    </source>
</evidence>
<dbReference type="PATRIC" id="fig|749927.5.peg.4951"/>
<dbReference type="Pfam" id="PF00392">
    <property type="entry name" value="GntR"/>
    <property type="match status" value="1"/>
</dbReference>
<dbReference type="AlphaFoldDB" id="A0A0H3DAI6"/>
<protein>
    <submittedName>
        <fullName evidence="5">GntR family transcriptional regulator</fullName>
    </submittedName>
</protein>
<dbReference type="SMART" id="SM00895">
    <property type="entry name" value="FCD"/>
    <property type="match status" value="1"/>
</dbReference>
<keyword evidence="2" id="KW-0238">DNA-binding</keyword>
<dbReference type="PROSITE" id="PS50949">
    <property type="entry name" value="HTH_GNTR"/>
    <property type="match status" value="1"/>
</dbReference>
<dbReference type="Gene3D" id="1.20.120.530">
    <property type="entry name" value="GntR ligand-binding domain-like"/>
    <property type="match status" value="1"/>
</dbReference>
<feature type="domain" description="HTH gntR-type" evidence="4">
    <location>
        <begin position="16"/>
        <end position="84"/>
    </location>
</feature>
<dbReference type="InterPro" id="IPR008920">
    <property type="entry name" value="TF_FadR/GntR_C"/>
</dbReference>
<dbReference type="eggNOG" id="COG2186">
    <property type="taxonomic scope" value="Bacteria"/>
</dbReference>
<dbReference type="Pfam" id="PF07729">
    <property type="entry name" value="FCD"/>
    <property type="match status" value="1"/>
</dbReference>
<evidence type="ECO:0000256" key="2">
    <source>
        <dbReference type="ARBA" id="ARBA00023125"/>
    </source>
</evidence>